<name>A0A8W8I9W4_MAGGI</name>
<evidence type="ECO:0000256" key="2">
    <source>
        <dbReference type="SAM" id="Phobius"/>
    </source>
</evidence>
<keyword evidence="4" id="KW-1185">Reference proteome</keyword>
<organism evidence="3 4">
    <name type="scientific">Magallana gigas</name>
    <name type="common">Pacific oyster</name>
    <name type="synonym">Crassostrea gigas</name>
    <dbReference type="NCBI Taxonomy" id="29159"/>
    <lineage>
        <taxon>Eukaryota</taxon>
        <taxon>Metazoa</taxon>
        <taxon>Spiralia</taxon>
        <taxon>Lophotrochozoa</taxon>
        <taxon>Mollusca</taxon>
        <taxon>Bivalvia</taxon>
        <taxon>Autobranchia</taxon>
        <taxon>Pteriomorphia</taxon>
        <taxon>Ostreida</taxon>
        <taxon>Ostreoidea</taxon>
        <taxon>Ostreidae</taxon>
        <taxon>Magallana</taxon>
    </lineage>
</organism>
<proteinExistence type="predicted"/>
<protein>
    <submittedName>
        <fullName evidence="3">Uncharacterized protein</fullName>
    </submittedName>
</protein>
<keyword evidence="2" id="KW-0812">Transmembrane</keyword>
<evidence type="ECO:0000313" key="3">
    <source>
        <dbReference type="EnsemblMetazoa" id="G13238.1:cds"/>
    </source>
</evidence>
<accession>A0A8W8I9W4</accession>
<evidence type="ECO:0000256" key="1">
    <source>
        <dbReference type="SAM" id="MobiDB-lite"/>
    </source>
</evidence>
<dbReference type="Proteomes" id="UP000005408">
    <property type="component" value="Unassembled WGS sequence"/>
</dbReference>
<feature type="region of interest" description="Disordered" evidence="1">
    <location>
        <begin position="85"/>
        <end position="110"/>
    </location>
</feature>
<feature type="transmembrane region" description="Helical" evidence="2">
    <location>
        <begin position="174"/>
        <end position="198"/>
    </location>
</feature>
<reference evidence="3" key="1">
    <citation type="submission" date="2022-08" db="UniProtKB">
        <authorList>
            <consortium name="EnsemblMetazoa"/>
        </authorList>
    </citation>
    <scope>IDENTIFICATION</scope>
    <source>
        <strain evidence="3">05x7-T-G4-1.051#20</strain>
    </source>
</reference>
<feature type="compositionally biased region" description="Polar residues" evidence="1">
    <location>
        <begin position="85"/>
        <end position="107"/>
    </location>
</feature>
<dbReference type="AlphaFoldDB" id="A0A8W8I9W4"/>
<keyword evidence="2" id="KW-0472">Membrane</keyword>
<sequence length="240" mass="26805">MLSTGKTTEQLSTTDSTRQALSNYMASTTRQKSSFRRVGTFMTESKILNMLSPTIPTKQNKVSMNQKTTMHKQQTSLLQTTGVPKLTVSSNKPSRSKSTPMHSSNFSKEYHAKNQKSDAINCDPLLANRRHWLNRLLNASSRNLSFLTTTLSVKSRAPQEDWTISDNRASAVGIGSIGVVVIVAIIGGVICLDAATLYRDAKRIRKKIYRIFKPLKSNNKDTQVSKKLPKWAHFVTTRDA</sequence>
<evidence type="ECO:0000313" key="4">
    <source>
        <dbReference type="Proteomes" id="UP000005408"/>
    </source>
</evidence>
<keyword evidence="2" id="KW-1133">Transmembrane helix</keyword>
<dbReference type="EnsemblMetazoa" id="G13238.1">
    <property type="protein sequence ID" value="G13238.1:cds"/>
    <property type="gene ID" value="G13238"/>
</dbReference>